<keyword evidence="3 7" id="KW-0812">Transmembrane</keyword>
<evidence type="ECO:0000256" key="4">
    <source>
        <dbReference type="ARBA" id="ARBA00022989"/>
    </source>
</evidence>
<feature type="transmembrane region" description="Helical" evidence="7">
    <location>
        <begin position="33"/>
        <end position="55"/>
    </location>
</feature>
<feature type="compositionally biased region" description="Basic and acidic residues" evidence="6">
    <location>
        <begin position="236"/>
        <end position="245"/>
    </location>
</feature>
<reference evidence="8 9" key="1">
    <citation type="submission" date="2021-03" db="EMBL/GenBank/DDBJ databases">
        <title>Sequencing the genomes of 1000 actinobacteria strains.</title>
        <authorList>
            <person name="Klenk H.-P."/>
        </authorList>
    </citation>
    <scope>NUCLEOTIDE SEQUENCE [LARGE SCALE GENOMIC DNA]</scope>
    <source>
        <strain evidence="8 9">DSM 41480</strain>
    </source>
</reference>
<feature type="transmembrane region" description="Helical" evidence="7">
    <location>
        <begin position="155"/>
        <end position="177"/>
    </location>
</feature>
<evidence type="ECO:0000256" key="3">
    <source>
        <dbReference type="ARBA" id="ARBA00022692"/>
    </source>
</evidence>
<evidence type="ECO:0000313" key="9">
    <source>
        <dbReference type="Proteomes" id="UP001519291"/>
    </source>
</evidence>
<evidence type="ECO:0000256" key="2">
    <source>
        <dbReference type="ARBA" id="ARBA00022475"/>
    </source>
</evidence>
<feature type="transmembrane region" description="Helical" evidence="7">
    <location>
        <begin position="130"/>
        <end position="148"/>
    </location>
</feature>
<keyword evidence="4 7" id="KW-1133">Transmembrane helix</keyword>
<evidence type="ECO:0000256" key="1">
    <source>
        <dbReference type="ARBA" id="ARBA00004651"/>
    </source>
</evidence>
<dbReference type="Proteomes" id="UP001519291">
    <property type="component" value="Unassembled WGS sequence"/>
</dbReference>
<feature type="region of interest" description="Disordered" evidence="6">
    <location>
        <begin position="376"/>
        <end position="397"/>
    </location>
</feature>
<feature type="compositionally biased region" description="Basic and acidic residues" evidence="6">
    <location>
        <begin position="382"/>
        <end position="397"/>
    </location>
</feature>
<protein>
    <recommendedName>
        <fullName evidence="10">Aromatic acid exporter family member 1</fullName>
    </recommendedName>
</protein>
<gene>
    <name evidence="8" type="ORF">JO379_006660</name>
</gene>
<proteinExistence type="predicted"/>
<evidence type="ECO:0000313" key="8">
    <source>
        <dbReference type="EMBL" id="MBP2407094.1"/>
    </source>
</evidence>
<keyword evidence="9" id="KW-1185">Reference proteome</keyword>
<dbReference type="Pfam" id="PF06081">
    <property type="entry name" value="ArAE_1"/>
    <property type="match status" value="1"/>
</dbReference>
<evidence type="ECO:0008006" key="10">
    <source>
        <dbReference type="Google" id="ProtNLM"/>
    </source>
</evidence>
<evidence type="ECO:0000256" key="7">
    <source>
        <dbReference type="SAM" id="Phobius"/>
    </source>
</evidence>
<comment type="caution">
    <text evidence="8">The sequence shown here is derived from an EMBL/GenBank/DDBJ whole genome shotgun (WGS) entry which is preliminary data.</text>
</comment>
<dbReference type="RefSeq" id="WP_209519109.1">
    <property type="nucleotide sequence ID" value="NZ_JAGIOH010000002.1"/>
</dbReference>
<dbReference type="EMBL" id="JAGIOH010000002">
    <property type="protein sequence ID" value="MBP2407094.1"/>
    <property type="molecule type" value="Genomic_DNA"/>
</dbReference>
<evidence type="ECO:0000256" key="6">
    <source>
        <dbReference type="SAM" id="MobiDB-lite"/>
    </source>
</evidence>
<keyword evidence="5 7" id="KW-0472">Membrane</keyword>
<name>A0ABS4YE57_9ACTN</name>
<sequence>MRHAAGGKVCAEAAGVARSVRRAWRGPGRERDLVVLACKATLAAVLAWSVAAWLLRNTLALMAPWVALVLVRTTVYRSVAWAVQQTLAIALGTVVATAGAMALGRPVAAMLLVLPVMLLIGNWQHFGEQGIAGATSALFTLAGGEWSVSIAADRVLAAFLGAGVGVVVNALVLPPVYLRSVHEAAGGVVRECCAVLEAVADGLQGPWRYEQAVRWQERARRLPGLLRGLRSAVERAEESTRLNPEHRRRAQPSGPPGEETLRTLEDVADHLQGLTRVLAEAAADSPAARCVRHTDVTRPYADFLHGVSRALAVYGRTVTGEDTGEARRELERTLRQVEAAHEDLRARLAGRPVLGPAAMELSGSLLAEARRLTRRLCPGGDTGRDGRPRRERTTGAR</sequence>
<feature type="region of interest" description="Disordered" evidence="6">
    <location>
        <begin position="236"/>
        <end position="260"/>
    </location>
</feature>
<dbReference type="InterPro" id="IPR010343">
    <property type="entry name" value="ArAE_1"/>
</dbReference>
<accession>A0ABS4YE57</accession>
<evidence type="ECO:0000256" key="5">
    <source>
        <dbReference type="ARBA" id="ARBA00023136"/>
    </source>
</evidence>
<organism evidence="8 9">
    <name type="scientific">Streptomyces syringium</name>
    <dbReference type="NCBI Taxonomy" id="76729"/>
    <lineage>
        <taxon>Bacteria</taxon>
        <taxon>Bacillati</taxon>
        <taxon>Actinomycetota</taxon>
        <taxon>Actinomycetes</taxon>
        <taxon>Kitasatosporales</taxon>
        <taxon>Streptomycetaceae</taxon>
        <taxon>Streptomyces</taxon>
    </lineage>
</organism>
<keyword evidence="2" id="KW-1003">Cell membrane</keyword>
<comment type="subcellular location">
    <subcellularLocation>
        <location evidence="1">Cell membrane</location>
        <topology evidence="1">Multi-pass membrane protein</topology>
    </subcellularLocation>
</comment>
<dbReference type="GeneID" id="91573397"/>